<name>A0A285E620_9ACTN</name>
<keyword evidence="1" id="KW-0808">Transferase</keyword>
<feature type="transmembrane region" description="Helical" evidence="4">
    <location>
        <begin position="93"/>
        <end position="118"/>
    </location>
</feature>
<evidence type="ECO:0000259" key="6">
    <source>
        <dbReference type="Pfam" id="PF07730"/>
    </source>
</evidence>
<dbReference type="Pfam" id="PF02518">
    <property type="entry name" value="HATPase_c"/>
    <property type="match status" value="1"/>
</dbReference>
<keyword evidence="4" id="KW-0472">Membrane</keyword>
<keyword evidence="2 7" id="KW-0418">Kinase</keyword>
<dbReference type="GO" id="GO:0016020">
    <property type="term" value="C:membrane"/>
    <property type="evidence" value="ECO:0007669"/>
    <property type="project" value="InterPro"/>
</dbReference>
<feature type="domain" description="Signal transduction histidine kinase subgroup 3 dimerisation and phosphoacceptor" evidence="6">
    <location>
        <begin position="197"/>
        <end position="263"/>
    </location>
</feature>
<keyword evidence="8" id="KW-1185">Reference proteome</keyword>
<sequence>MVDRLRRAGADRVVDDRISVAPVDPRTRWHRIGWAAPWLLFQVFPLADLFSTPRPVAVRVVAVVGLLAFTAAYLVVFSRMSGRRDRPWPWRELLVVAVLGVSLAVWLGPSWSGLMIYVSAASAAALPERFVWPAIGGAAAVCASVNAAHDMLGELFILPVICVLTAFALRGTRYLVSVNAELIEAREELARSAVAEERLRFARDLHDLLGHSLSLIALKSELAGRLADRDPARARAEMADVESTARRALAEVREAVSGYRQVGLSLALAEARPALSAAGIALTAPSPVPPLPGPVDTVLGWVVREATTNVLRHSGARAVIVELGITGGDVALTVTDDGRGPDEAVGRSGAGLAGLEERLAELGGRLETGTTPGGGFRLGARVPVAARVGAP</sequence>
<keyword evidence="4" id="KW-0812">Transmembrane</keyword>
<dbReference type="PANTHER" id="PTHR24421:SF63">
    <property type="entry name" value="SENSOR HISTIDINE KINASE DESK"/>
    <property type="match status" value="1"/>
</dbReference>
<organism evidence="7 8">
    <name type="scientific">Geodermatophilus sabuli</name>
    <dbReference type="NCBI Taxonomy" id="1564158"/>
    <lineage>
        <taxon>Bacteria</taxon>
        <taxon>Bacillati</taxon>
        <taxon>Actinomycetota</taxon>
        <taxon>Actinomycetes</taxon>
        <taxon>Geodermatophilales</taxon>
        <taxon>Geodermatophilaceae</taxon>
        <taxon>Geodermatophilus</taxon>
    </lineage>
</organism>
<dbReference type="Gene3D" id="3.30.565.10">
    <property type="entry name" value="Histidine kinase-like ATPase, C-terminal domain"/>
    <property type="match status" value="1"/>
</dbReference>
<protein>
    <submittedName>
        <fullName evidence="7">Two-component system, NarL family, sensor histidine kinase DesK</fullName>
    </submittedName>
</protein>
<evidence type="ECO:0000313" key="7">
    <source>
        <dbReference type="EMBL" id="SNX94549.1"/>
    </source>
</evidence>
<gene>
    <name evidence="7" type="ORF">SAMN06893097_101345</name>
</gene>
<dbReference type="InterPro" id="IPR036890">
    <property type="entry name" value="HATPase_C_sf"/>
</dbReference>
<dbReference type="Proteomes" id="UP000219514">
    <property type="component" value="Unassembled WGS sequence"/>
</dbReference>
<dbReference type="InterPro" id="IPR003594">
    <property type="entry name" value="HATPase_dom"/>
</dbReference>
<reference evidence="7 8" key="1">
    <citation type="submission" date="2017-09" db="EMBL/GenBank/DDBJ databases">
        <authorList>
            <person name="Ehlers B."/>
            <person name="Leendertz F.H."/>
        </authorList>
    </citation>
    <scope>NUCLEOTIDE SEQUENCE [LARGE SCALE GENOMIC DNA]</scope>
    <source>
        <strain evidence="7 8">DSM 46844</strain>
    </source>
</reference>
<dbReference type="CDD" id="cd16917">
    <property type="entry name" value="HATPase_UhpB-NarQ-NarX-like"/>
    <property type="match status" value="1"/>
</dbReference>
<dbReference type="InterPro" id="IPR011712">
    <property type="entry name" value="Sig_transdc_His_kin_sub3_dim/P"/>
</dbReference>
<dbReference type="Pfam" id="PF07730">
    <property type="entry name" value="HisKA_3"/>
    <property type="match status" value="1"/>
</dbReference>
<feature type="transmembrane region" description="Helical" evidence="4">
    <location>
        <begin position="56"/>
        <end position="77"/>
    </location>
</feature>
<dbReference type="AlphaFoldDB" id="A0A285E620"/>
<feature type="transmembrane region" description="Helical" evidence="4">
    <location>
        <begin position="155"/>
        <end position="176"/>
    </location>
</feature>
<proteinExistence type="predicted"/>
<keyword evidence="4" id="KW-1133">Transmembrane helix</keyword>
<evidence type="ECO:0000313" key="8">
    <source>
        <dbReference type="Proteomes" id="UP000219514"/>
    </source>
</evidence>
<dbReference type="SUPFAM" id="SSF55874">
    <property type="entry name" value="ATPase domain of HSP90 chaperone/DNA topoisomerase II/histidine kinase"/>
    <property type="match status" value="1"/>
</dbReference>
<evidence type="ECO:0000256" key="2">
    <source>
        <dbReference type="ARBA" id="ARBA00022777"/>
    </source>
</evidence>
<dbReference type="GO" id="GO:0046983">
    <property type="term" value="F:protein dimerization activity"/>
    <property type="evidence" value="ECO:0007669"/>
    <property type="project" value="InterPro"/>
</dbReference>
<dbReference type="PANTHER" id="PTHR24421">
    <property type="entry name" value="NITRATE/NITRITE SENSOR PROTEIN NARX-RELATED"/>
    <property type="match status" value="1"/>
</dbReference>
<evidence type="ECO:0000259" key="5">
    <source>
        <dbReference type="Pfam" id="PF02518"/>
    </source>
</evidence>
<keyword evidence="3" id="KW-0902">Two-component regulatory system</keyword>
<evidence type="ECO:0000256" key="4">
    <source>
        <dbReference type="SAM" id="Phobius"/>
    </source>
</evidence>
<feature type="domain" description="Histidine kinase/HSP90-like ATPase" evidence="5">
    <location>
        <begin position="299"/>
        <end position="384"/>
    </location>
</feature>
<dbReference type="InterPro" id="IPR050482">
    <property type="entry name" value="Sensor_HK_TwoCompSys"/>
</dbReference>
<accession>A0A285E620</accession>
<feature type="transmembrane region" description="Helical" evidence="4">
    <location>
        <begin position="130"/>
        <end position="148"/>
    </location>
</feature>
<dbReference type="Gene3D" id="1.20.5.1930">
    <property type="match status" value="1"/>
</dbReference>
<evidence type="ECO:0000256" key="3">
    <source>
        <dbReference type="ARBA" id="ARBA00023012"/>
    </source>
</evidence>
<dbReference type="EMBL" id="OBDO01000001">
    <property type="protein sequence ID" value="SNX94549.1"/>
    <property type="molecule type" value="Genomic_DNA"/>
</dbReference>
<evidence type="ECO:0000256" key="1">
    <source>
        <dbReference type="ARBA" id="ARBA00022679"/>
    </source>
</evidence>
<dbReference type="GO" id="GO:0000155">
    <property type="term" value="F:phosphorelay sensor kinase activity"/>
    <property type="evidence" value="ECO:0007669"/>
    <property type="project" value="InterPro"/>
</dbReference>
<feature type="transmembrane region" description="Helical" evidence="4">
    <location>
        <begin position="32"/>
        <end position="50"/>
    </location>
</feature>